<keyword evidence="2 5" id="KW-0812">Transmembrane</keyword>
<reference evidence="6 7" key="1">
    <citation type="submission" date="2018-01" db="EMBL/GenBank/DDBJ databases">
        <title>Draft genome sequence of Paucibacter aquatile CR182 isolated from freshwater of the Nakdong River.</title>
        <authorList>
            <person name="Choi A."/>
            <person name="Chung E.J."/>
        </authorList>
    </citation>
    <scope>NUCLEOTIDE SEQUENCE [LARGE SCALE GENOMIC DNA]</scope>
    <source>
        <strain evidence="6 7">CR182</strain>
    </source>
</reference>
<evidence type="ECO:0000256" key="4">
    <source>
        <dbReference type="ARBA" id="ARBA00023136"/>
    </source>
</evidence>
<dbReference type="EMBL" id="POSP01000003">
    <property type="protein sequence ID" value="PND38285.1"/>
    <property type="molecule type" value="Genomic_DNA"/>
</dbReference>
<comment type="subcellular location">
    <subcellularLocation>
        <location evidence="1">Membrane</location>
        <topology evidence="1">Multi-pass membrane protein</topology>
    </subcellularLocation>
</comment>
<evidence type="ECO:0008006" key="8">
    <source>
        <dbReference type="Google" id="ProtNLM"/>
    </source>
</evidence>
<feature type="transmembrane region" description="Helical" evidence="5">
    <location>
        <begin position="216"/>
        <end position="237"/>
    </location>
</feature>
<feature type="transmembrane region" description="Helical" evidence="5">
    <location>
        <begin position="86"/>
        <end position="105"/>
    </location>
</feature>
<keyword evidence="4 5" id="KW-0472">Membrane</keyword>
<dbReference type="AlphaFoldDB" id="A0A2N8KXV8"/>
<comment type="caution">
    <text evidence="6">The sequence shown here is derived from an EMBL/GenBank/DDBJ whole genome shotgun (WGS) entry which is preliminary data.</text>
</comment>
<dbReference type="PANTHER" id="PTHR12191">
    <property type="entry name" value="SOLUTE CARRIER FAMILY 39"/>
    <property type="match status" value="1"/>
</dbReference>
<proteinExistence type="predicted"/>
<evidence type="ECO:0000256" key="1">
    <source>
        <dbReference type="ARBA" id="ARBA00004141"/>
    </source>
</evidence>
<gene>
    <name evidence="6" type="ORF">C1O66_12645</name>
</gene>
<dbReference type="InterPro" id="IPR003689">
    <property type="entry name" value="ZIP"/>
</dbReference>
<evidence type="ECO:0000256" key="2">
    <source>
        <dbReference type="ARBA" id="ARBA00022692"/>
    </source>
</evidence>
<feature type="transmembrane region" description="Helical" evidence="5">
    <location>
        <begin position="27"/>
        <end position="50"/>
    </location>
</feature>
<dbReference type="GO" id="GO:0030003">
    <property type="term" value="P:intracellular monoatomic cation homeostasis"/>
    <property type="evidence" value="ECO:0007669"/>
    <property type="project" value="TreeGrafter"/>
</dbReference>
<feature type="transmembrane region" description="Helical" evidence="5">
    <location>
        <begin position="249"/>
        <end position="270"/>
    </location>
</feature>
<dbReference type="OrthoDB" id="9806593at2"/>
<dbReference type="GO" id="GO:0005886">
    <property type="term" value="C:plasma membrane"/>
    <property type="evidence" value="ECO:0007669"/>
    <property type="project" value="TreeGrafter"/>
</dbReference>
<protein>
    <recommendedName>
        <fullName evidence="8">ZIP family metal transporter</fullName>
    </recommendedName>
</protein>
<name>A0A2N8KXV8_9BURK</name>
<dbReference type="PANTHER" id="PTHR12191:SF31">
    <property type="entry name" value="IP18018P"/>
    <property type="match status" value="1"/>
</dbReference>
<evidence type="ECO:0000313" key="7">
    <source>
        <dbReference type="Proteomes" id="UP000235916"/>
    </source>
</evidence>
<evidence type="ECO:0000313" key="6">
    <source>
        <dbReference type="EMBL" id="PND38285.1"/>
    </source>
</evidence>
<sequence>MDAPSAPFNSARHSLTAASSRHPMSSLAAILAACFAGGLLSLLLAAILAFRLQARHLHRLIAFAAGTMLAAALLDILPEALSLAPGHSEAVLATLLAGLIGFYLLERLALWRHAHAGEPGSARTGTPWVVLLGDGLHNLVDGVLMAAAFLADPWLGLSTCLAVALHEVPQELGDFALLLSAGWSKRRALLANGLSSLASLVGGVLGWLALESAQAALPYVLAVAAASFLYIAVADLLPALHRRHRQDGFLAQTAMLSAGLACVPVVGHWLH</sequence>
<dbReference type="GO" id="GO:0140410">
    <property type="term" value="F:monoatomic cation:bicarbonate symporter activity"/>
    <property type="evidence" value="ECO:0007669"/>
    <property type="project" value="TreeGrafter"/>
</dbReference>
<keyword evidence="3 5" id="KW-1133">Transmembrane helix</keyword>
<dbReference type="GO" id="GO:0005385">
    <property type="term" value="F:zinc ion transmembrane transporter activity"/>
    <property type="evidence" value="ECO:0007669"/>
    <property type="project" value="TreeGrafter"/>
</dbReference>
<accession>A0A2N8KXV8</accession>
<organism evidence="6 7">
    <name type="scientific">Kinneretia aquatilis</name>
    <dbReference type="NCBI Taxonomy" id="2070761"/>
    <lineage>
        <taxon>Bacteria</taxon>
        <taxon>Pseudomonadati</taxon>
        <taxon>Pseudomonadota</taxon>
        <taxon>Betaproteobacteria</taxon>
        <taxon>Burkholderiales</taxon>
        <taxon>Sphaerotilaceae</taxon>
        <taxon>Roseateles</taxon>
    </lineage>
</organism>
<dbReference type="InterPro" id="IPR050799">
    <property type="entry name" value="ZIP_Transporter"/>
</dbReference>
<feature type="transmembrane region" description="Helical" evidence="5">
    <location>
        <begin position="189"/>
        <end position="210"/>
    </location>
</feature>
<feature type="transmembrane region" description="Helical" evidence="5">
    <location>
        <begin position="57"/>
        <end position="74"/>
    </location>
</feature>
<dbReference type="GO" id="GO:0071578">
    <property type="term" value="P:zinc ion import across plasma membrane"/>
    <property type="evidence" value="ECO:0007669"/>
    <property type="project" value="TreeGrafter"/>
</dbReference>
<evidence type="ECO:0000256" key="5">
    <source>
        <dbReference type="SAM" id="Phobius"/>
    </source>
</evidence>
<dbReference type="Pfam" id="PF02535">
    <property type="entry name" value="Zip"/>
    <property type="match status" value="1"/>
</dbReference>
<evidence type="ECO:0000256" key="3">
    <source>
        <dbReference type="ARBA" id="ARBA00022989"/>
    </source>
</evidence>
<dbReference type="Proteomes" id="UP000235916">
    <property type="component" value="Unassembled WGS sequence"/>
</dbReference>
<keyword evidence="7" id="KW-1185">Reference proteome</keyword>